<dbReference type="Pfam" id="PF00535">
    <property type="entry name" value="Glycos_transf_2"/>
    <property type="match status" value="1"/>
</dbReference>
<evidence type="ECO:0000259" key="1">
    <source>
        <dbReference type="Pfam" id="PF00535"/>
    </source>
</evidence>
<dbReference type="PANTHER" id="PTHR22916">
    <property type="entry name" value="GLYCOSYLTRANSFERASE"/>
    <property type="match status" value="1"/>
</dbReference>
<evidence type="ECO:0000313" key="2">
    <source>
        <dbReference type="EMBL" id="GGO73881.1"/>
    </source>
</evidence>
<dbReference type="SUPFAM" id="SSF53448">
    <property type="entry name" value="Nucleotide-diphospho-sugar transferases"/>
    <property type="match status" value="1"/>
</dbReference>
<dbReference type="InterPro" id="IPR029044">
    <property type="entry name" value="Nucleotide-diphossugar_trans"/>
</dbReference>
<dbReference type="AlphaFoldDB" id="A0A917Z647"/>
<dbReference type="Proteomes" id="UP000606935">
    <property type="component" value="Unassembled WGS sequence"/>
</dbReference>
<feature type="domain" description="Glycosyltransferase 2-like" evidence="1">
    <location>
        <begin position="4"/>
        <end position="130"/>
    </location>
</feature>
<evidence type="ECO:0000313" key="3">
    <source>
        <dbReference type="Proteomes" id="UP000606935"/>
    </source>
</evidence>
<dbReference type="InterPro" id="IPR001173">
    <property type="entry name" value="Glyco_trans_2-like"/>
</dbReference>
<sequence>MKVSIITATYNSAKTLSACLDSVASQTKLANIEHIIVDGRSSDETLTIAGRYAHINQIISAPDRGIYHAFNRGLAIANGEIVYFLNSDDSFYDQHVLEDVLNTFEPETDFYCGTIFCVDQTTGNSFYTVPYLQSTDSFKPRHQAFFCRKRVFDKLGPFNECLNIAADTYFMKKAMNNCQGVFTERVVAKFSLLGMSCDDENRADVLTQDLIVDTLLGLATNHEEHSNKLATQLKNLSQLKQLMLKAVQDSLDLTAFMGKRIAIFGTRELSLILGHLISRHGAQLICYVVSSNMEKETGREVPVIGLPQLAAQQVDLVINCIEGEHESAVAELIERAEPNATVVSWRYFCE</sequence>
<name>A0A917Z647_9ALTE</name>
<organism evidence="2 3">
    <name type="scientific">Bowmanella pacifica</name>
    <dbReference type="NCBI Taxonomy" id="502051"/>
    <lineage>
        <taxon>Bacteria</taxon>
        <taxon>Pseudomonadati</taxon>
        <taxon>Pseudomonadota</taxon>
        <taxon>Gammaproteobacteria</taxon>
        <taxon>Alteromonadales</taxon>
        <taxon>Alteromonadaceae</taxon>
        <taxon>Bowmanella</taxon>
    </lineage>
</organism>
<proteinExistence type="predicted"/>
<dbReference type="RefSeq" id="WP_188698355.1">
    <property type="nucleotide sequence ID" value="NZ_BMLS01000007.1"/>
</dbReference>
<dbReference type="Gene3D" id="3.90.550.10">
    <property type="entry name" value="Spore Coat Polysaccharide Biosynthesis Protein SpsA, Chain A"/>
    <property type="match status" value="1"/>
</dbReference>
<accession>A0A917Z647</accession>
<comment type="caution">
    <text evidence="2">The sequence shown here is derived from an EMBL/GenBank/DDBJ whole genome shotgun (WGS) entry which is preliminary data.</text>
</comment>
<reference evidence="2" key="2">
    <citation type="submission" date="2020-09" db="EMBL/GenBank/DDBJ databases">
        <authorList>
            <person name="Sun Q."/>
            <person name="Zhou Y."/>
        </authorList>
    </citation>
    <scope>NUCLEOTIDE SEQUENCE</scope>
    <source>
        <strain evidence="2">CGMCC 1.7086</strain>
    </source>
</reference>
<dbReference type="PANTHER" id="PTHR22916:SF3">
    <property type="entry name" value="UDP-GLCNAC:BETAGAL BETA-1,3-N-ACETYLGLUCOSAMINYLTRANSFERASE-LIKE PROTEIN 1"/>
    <property type="match status" value="1"/>
</dbReference>
<keyword evidence="3" id="KW-1185">Reference proteome</keyword>
<dbReference type="CDD" id="cd06433">
    <property type="entry name" value="GT_2_WfgS_like"/>
    <property type="match status" value="1"/>
</dbReference>
<dbReference type="EMBL" id="BMLS01000007">
    <property type="protein sequence ID" value="GGO73881.1"/>
    <property type="molecule type" value="Genomic_DNA"/>
</dbReference>
<dbReference type="GO" id="GO:0016758">
    <property type="term" value="F:hexosyltransferase activity"/>
    <property type="evidence" value="ECO:0007669"/>
    <property type="project" value="UniProtKB-ARBA"/>
</dbReference>
<reference evidence="2" key="1">
    <citation type="journal article" date="2014" name="Int. J. Syst. Evol. Microbiol.">
        <title>Complete genome sequence of Corynebacterium casei LMG S-19264T (=DSM 44701T), isolated from a smear-ripened cheese.</title>
        <authorList>
            <consortium name="US DOE Joint Genome Institute (JGI-PGF)"/>
            <person name="Walter F."/>
            <person name="Albersmeier A."/>
            <person name="Kalinowski J."/>
            <person name="Ruckert C."/>
        </authorList>
    </citation>
    <scope>NUCLEOTIDE SEQUENCE</scope>
    <source>
        <strain evidence="2">CGMCC 1.7086</strain>
    </source>
</reference>
<gene>
    <name evidence="2" type="ORF">GCM10010982_35440</name>
</gene>
<protein>
    <recommendedName>
        <fullName evidence="1">Glycosyltransferase 2-like domain-containing protein</fullName>
    </recommendedName>
</protein>